<evidence type="ECO:0000313" key="2">
    <source>
        <dbReference type="Proteomes" id="UP000029567"/>
    </source>
</evidence>
<dbReference type="Proteomes" id="UP000029567">
    <property type="component" value="Unassembled WGS sequence"/>
</dbReference>
<accession>A0A0E3B7F8</accession>
<dbReference type="SUPFAM" id="SSF52799">
    <property type="entry name" value="(Phosphotyrosine protein) phosphatases II"/>
    <property type="match status" value="1"/>
</dbReference>
<dbReference type="InterPro" id="IPR029021">
    <property type="entry name" value="Prot-tyrosine_phosphatase-like"/>
</dbReference>
<dbReference type="AlphaFoldDB" id="A0A0E3B7F8"/>
<name>A0A0E3B7F8_9BURK</name>
<protein>
    <recommendedName>
        <fullName evidence="3">Tyrosine specific protein phosphatases domain-containing protein</fullName>
    </recommendedName>
</protein>
<gene>
    <name evidence="1" type="ORF">P245_25070</name>
</gene>
<reference evidence="1 2" key="1">
    <citation type="submission" date="2013-09" db="EMBL/GenBank/DDBJ databases">
        <title>High correlation between genotypes and phenotypes of environmental bacteria Comamonas testosteroni strains.</title>
        <authorList>
            <person name="Liu L."/>
            <person name="Zhu W."/>
            <person name="Xia X."/>
            <person name="Xu B."/>
            <person name="Luo M."/>
            <person name="Wang G."/>
        </authorList>
    </citation>
    <scope>NUCLEOTIDE SEQUENCE [LARGE SCALE GENOMIC DNA]</scope>
    <source>
        <strain evidence="1 2">JL14</strain>
    </source>
</reference>
<comment type="caution">
    <text evidence="1">The sequence shown here is derived from an EMBL/GenBank/DDBJ whole genome shotgun (WGS) entry which is preliminary data.</text>
</comment>
<dbReference type="EMBL" id="AWTN01000138">
    <property type="protein sequence ID" value="KGG83653.1"/>
    <property type="molecule type" value="Genomic_DNA"/>
</dbReference>
<dbReference type="Gene3D" id="3.90.190.10">
    <property type="entry name" value="Protein tyrosine phosphatase superfamily"/>
    <property type="match status" value="1"/>
</dbReference>
<proteinExistence type="predicted"/>
<sequence>MGQSLKEVIDLLYKPPQGQRQAIAVSRRVAEQLPPLPTVAMISITAPERAHAEVDGFTHLLRLSFEDVDHLNTDISARAKAKIKDAFTVQQAKEIHAFVQALPAEICTLIVHCEGGYSRSCAVVLSLHNIYGFCVNTGSLVQANPSVVKTMIMSASKR</sequence>
<dbReference type="RefSeq" id="WP_034383244.1">
    <property type="nucleotide sequence ID" value="NZ_AWTN01000138.1"/>
</dbReference>
<evidence type="ECO:0008006" key="3">
    <source>
        <dbReference type="Google" id="ProtNLM"/>
    </source>
</evidence>
<evidence type="ECO:0000313" key="1">
    <source>
        <dbReference type="EMBL" id="KGG83653.1"/>
    </source>
</evidence>
<organism evidence="1 2">
    <name type="scientific">Comamonas thiooxydans</name>
    <dbReference type="NCBI Taxonomy" id="363952"/>
    <lineage>
        <taxon>Bacteria</taxon>
        <taxon>Pseudomonadati</taxon>
        <taxon>Pseudomonadota</taxon>
        <taxon>Betaproteobacteria</taxon>
        <taxon>Burkholderiales</taxon>
        <taxon>Comamonadaceae</taxon>
        <taxon>Comamonas</taxon>
    </lineage>
</organism>